<sequence length="647" mass="75922">MYKQLADTLIEFIKREITGTILDPSTLKKKHISRETEDIINKFLTDDIIRKQKIRNGITEYRYTYSPDAPDDPSLKNQLQACLTTHIQYINTELNRYCESILNRYQELRNEVNHSRSEVSNAKEGYRLSLLQARNVIDLKAREIITTPNKYRESFLKIPEIRRLKNSDIEILWDEYIAKWNSHQHEINHQSRDRKLNAARELINKKATSISQEPSRYHSSFMNLQPIRLLDDDDKQLIWNEYVTKWNEHQSIPKPRLFNTYIDKLRDFISRNHDRELTFDEFKTQAPSGWERTSTPIEKWYEKYHDLFYKHPGTFTEINNQLAPKFIAFKSPSKIKSLKSTYPQLNPIEPSSSSYFPLKDNKKYQLHKVSPKDTYIIDLVFSGKLCYLFAINVNTRYLFVELMNEILFSDNEEDNTSKISKTNVKTTDTFIHTLQKLIDRGMNVKHLQADGEKAFGANKSLEFYKSMNITFASVPRMRLNVSPSFMKPIIPKNQWNKSAPMHSSLGILDRVVRTIRDMAYNMKVGIITPGIMKVLVNQYNNAPHNTLSKYVGMDISPQMVQDDSELEDYIIRQIHKENYNIMNQPGFKIPNGTAVKIYNENDSMMKRRSIIQPGKYHIVDSHDSIYTVADDKNNTQLIPRYKLDVTI</sequence>
<dbReference type="EMBL" id="JAPFFF010000053">
    <property type="protein sequence ID" value="KAK8839031.1"/>
    <property type="molecule type" value="Genomic_DNA"/>
</dbReference>
<feature type="coiled-coil region" evidence="1">
    <location>
        <begin position="91"/>
        <end position="125"/>
    </location>
</feature>
<protein>
    <recommendedName>
        <fullName evidence="4">Integrase catalytic domain-containing protein</fullName>
    </recommendedName>
</protein>
<dbReference type="Proteomes" id="UP001470230">
    <property type="component" value="Unassembled WGS sequence"/>
</dbReference>
<comment type="caution">
    <text evidence="2">The sequence shown here is derived from an EMBL/GenBank/DDBJ whole genome shotgun (WGS) entry which is preliminary data.</text>
</comment>
<gene>
    <name evidence="2" type="ORF">M9Y10_032497</name>
</gene>
<evidence type="ECO:0000256" key="1">
    <source>
        <dbReference type="SAM" id="Coils"/>
    </source>
</evidence>
<keyword evidence="3" id="KW-1185">Reference proteome</keyword>
<proteinExistence type="predicted"/>
<dbReference type="InterPro" id="IPR036397">
    <property type="entry name" value="RNaseH_sf"/>
</dbReference>
<name>A0ABR2GZI8_9EUKA</name>
<reference evidence="2 3" key="1">
    <citation type="submission" date="2024-04" db="EMBL/GenBank/DDBJ databases">
        <title>Tritrichomonas musculus Genome.</title>
        <authorList>
            <person name="Alves-Ferreira E."/>
            <person name="Grigg M."/>
            <person name="Lorenzi H."/>
            <person name="Galac M."/>
        </authorList>
    </citation>
    <scope>NUCLEOTIDE SEQUENCE [LARGE SCALE GENOMIC DNA]</scope>
    <source>
        <strain evidence="2 3">EAF2021</strain>
    </source>
</reference>
<keyword evidence="1" id="KW-0175">Coiled coil</keyword>
<organism evidence="2 3">
    <name type="scientific">Tritrichomonas musculus</name>
    <dbReference type="NCBI Taxonomy" id="1915356"/>
    <lineage>
        <taxon>Eukaryota</taxon>
        <taxon>Metamonada</taxon>
        <taxon>Parabasalia</taxon>
        <taxon>Tritrichomonadida</taxon>
        <taxon>Tritrichomonadidae</taxon>
        <taxon>Tritrichomonas</taxon>
    </lineage>
</organism>
<evidence type="ECO:0000313" key="2">
    <source>
        <dbReference type="EMBL" id="KAK8839031.1"/>
    </source>
</evidence>
<evidence type="ECO:0008006" key="4">
    <source>
        <dbReference type="Google" id="ProtNLM"/>
    </source>
</evidence>
<dbReference type="Gene3D" id="3.30.420.10">
    <property type="entry name" value="Ribonuclease H-like superfamily/Ribonuclease H"/>
    <property type="match status" value="1"/>
</dbReference>
<accession>A0ABR2GZI8</accession>
<evidence type="ECO:0000313" key="3">
    <source>
        <dbReference type="Proteomes" id="UP001470230"/>
    </source>
</evidence>